<dbReference type="Proteomes" id="UP001457282">
    <property type="component" value="Unassembled WGS sequence"/>
</dbReference>
<feature type="compositionally biased region" description="Polar residues" evidence="1">
    <location>
        <begin position="20"/>
        <end position="30"/>
    </location>
</feature>
<name>A0AAW1XZ71_RUBAR</name>
<sequence length="102" mass="11127">MISSDHKPDSFRLTRVVESEMNSKQSQTTLAEPKAKGRSKTVSSSGNTRVGMVTLLSPVNRADQLCCYCTTAITIIFFTISALALYARALSPPSHVFPARSF</sequence>
<reference evidence="3 4" key="1">
    <citation type="journal article" date="2023" name="G3 (Bethesda)">
        <title>A chromosome-length genome assembly and annotation of blackberry (Rubus argutus, cv. 'Hillquist').</title>
        <authorList>
            <person name="Bruna T."/>
            <person name="Aryal R."/>
            <person name="Dudchenko O."/>
            <person name="Sargent D.J."/>
            <person name="Mead D."/>
            <person name="Buti M."/>
            <person name="Cavallini A."/>
            <person name="Hytonen T."/>
            <person name="Andres J."/>
            <person name="Pham M."/>
            <person name="Weisz D."/>
            <person name="Mascagni F."/>
            <person name="Usai G."/>
            <person name="Natali L."/>
            <person name="Bassil N."/>
            <person name="Fernandez G.E."/>
            <person name="Lomsadze A."/>
            <person name="Armour M."/>
            <person name="Olukolu B."/>
            <person name="Poorten T."/>
            <person name="Britton C."/>
            <person name="Davik J."/>
            <person name="Ashrafi H."/>
            <person name="Aiden E.L."/>
            <person name="Borodovsky M."/>
            <person name="Worthington M."/>
        </authorList>
    </citation>
    <scope>NUCLEOTIDE SEQUENCE [LARGE SCALE GENOMIC DNA]</scope>
    <source>
        <strain evidence="3">PI 553951</strain>
    </source>
</reference>
<evidence type="ECO:0000256" key="1">
    <source>
        <dbReference type="SAM" id="MobiDB-lite"/>
    </source>
</evidence>
<keyword evidence="2" id="KW-0472">Membrane</keyword>
<keyword evidence="4" id="KW-1185">Reference proteome</keyword>
<accession>A0AAW1XZ71</accession>
<dbReference type="EMBL" id="JBEDUW010000002">
    <property type="protein sequence ID" value="KAK9942065.1"/>
    <property type="molecule type" value="Genomic_DNA"/>
</dbReference>
<evidence type="ECO:0000256" key="2">
    <source>
        <dbReference type="SAM" id="Phobius"/>
    </source>
</evidence>
<feature type="region of interest" description="Disordered" evidence="1">
    <location>
        <begin position="17"/>
        <end position="46"/>
    </location>
</feature>
<proteinExistence type="predicted"/>
<gene>
    <name evidence="3" type="ORF">M0R45_007754</name>
</gene>
<keyword evidence="2" id="KW-0812">Transmembrane</keyword>
<evidence type="ECO:0000313" key="4">
    <source>
        <dbReference type="Proteomes" id="UP001457282"/>
    </source>
</evidence>
<evidence type="ECO:0000313" key="3">
    <source>
        <dbReference type="EMBL" id="KAK9942065.1"/>
    </source>
</evidence>
<keyword evidence="2" id="KW-1133">Transmembrane helix</keyword>
<comment type="caution">
    <text evidence="3">The sequence shown here is derived from an EMBL/GenBank/DDBJ whole genome shotgun (WGS) entry which is preliminary data.</text>
</comment>
<dbReference type="AlphaFoldDB" id="A0AAW1XZ71"/>
<feature type="transmembrane region" description="Helical" evidence="2">
    <location>
        <begin position="65"/>
        <end position="87"/>
    </location>
</feature>
<protein>
    <submittedName>
        <fullName evidence="3">Uncharacterized protein</fullName>
    </submittedName>
</protein>
<organism evidence="3 4">
    <name type="scientific">Rubus argutus</name>
    <name type="common">Southern blackberry</name>
    <dbReference type="NCBI Taxonomy" id="59490"/>
    <lineage>
        <taxon>Eukaryota</taxon>
        <taxon>Viridiplantae</taxon>
        <taxon>Streptophyta</taxon>
        <taxon>Embryophyta</taxon>
        <taxon>Tracheophyta</taxon>
        <taxon>Spermatophyta</taxon>
        <taxon>Magnoliopsida</taxon>
        <taxon>eudicotyledons</taxon>
        <taxon>Gunneridae</taxon>
        <taxon>Pentapetalae</taxon>
        <taxon>rosids</taxon>
        <taxon>fabids</taxon>
        <taxon>Rosales</taxon>
        <taxon>Rosaceae</taxon>
        <taxon>Rosoideae</taxon>
        <taxon>Rosoideae incertae sedis</taxon>
        <taxon>Rubus</taxon>
    </lineage>
</organism>